<dbReference type="SUPFAM" id="SSF49265">
    <property type="entry name" value="Fibronectin type III"/>
    <property type="match status" value="1"/>
</dbReference>
<evidence type="ECO:0000256" key="1">
    <source>
        <dbReference type="ARBA" id="ARBA00004123"/>
    </source>
</evidence>
<keyword evidence="2" id="KW-0479">Metal-binding</keyword>
<keyword evidence="3" id="KW-0863">Zinc-finger</keyword>
<keyword evidence="5" id="KW-0539">Nucleus</keyword>
<dbReference type="AlphaFoldDB" id="A0AAN7LBS1"/>
<comment type="caution">
    <text evidence="8">The sequence shown here is derived from an EMBL/GenBank/DDBJ whole genome shotgun (WGS) entry which is preliminary data.</text>
</comment>
<dbReference type="PANTHER" id="PTHR46286:SF2">
    <property type="entry name" value="VIN3-LIKE PROTEIN 2"/>
    <property type="match status" value="1"/>
</dbReference>
<feature type="region of interest" description="Disordered" evidence="6">
    <location>
        <begin position="1"/>
        <end position="26"/>
    </location>
</feature>
<evidence type="ECO:0000256" key="4">
    <source>
        <dbReference type="ARBA" id="ARBA00022833"/>
    </source>
</evidence>
<evidence type="ECO:0000256" key="2">
    <source>
        <dbReference type="ARBA" id="ARBA00022723"/>
    </source>
</evidence>
<dbReference type="Proteomes" id="UP001346149">
    <property type="component" value="Unassembled WGS sequence"/>
</dbReference>
<evidence type="ECO:0000313" key="9">
    <source>
        <dbReference type="Proteomes" id="UP001346149"/>
    </source>
</evidence>
<protein>
    <recommendedName>
        <fullName evidence="7">Fibronectin type-III domain-containing protein</fullName>
    </recommendedName>
</protein>
<accession>A0AAN7LBS1</accession>
<dbReference type="GO" id="GO:0005634">
    <property type="term" value="C:nucleus"/>
    <property type="evidence" value="ECO:0007669"/>
    <property type="project" value="UniProtKB-SubCell"/>
</dbReference>
<feature type="non-terminal residue" evidence="8">
    <location>
        <position position="1"/>
    </location>
</feature>
<dbReference type="CDD" id="cd00063">
    <property type="entry name" value="FN3"/>
    <property type="match status" value="1"/>
</dbReference>
<dbReference type="GO" id="GO:0010048">
    <property type="term" value="P:vernalization response"/>
    <property type="evidence" value="ECO:0007669"/>
    <property type="project" value="InterPro"/>
</dbReference>
<evidence type="ECO:0000256" key="5">
    <source>
        <dbReference type="ARBA" id="ARBA00023242"/>
    </source>
</evidence>
<keyword evidence="9" id="KW-1185">Reference proteome</keyword>
<proteinExistence type="predicted"/>
<keyword evidence="4" id="KW-0862">Zinc</keyword>
<dbReference type="Pfam" id="PF07227">
    <property type="entry name" value="PHD_Oberon"/>
    <property type="match status" value="1"/>
</dbReference>
<dbReference type="InterPro" id="IPR036116">
    <property type="entry name" value="FN3_sf"/>
</dbReference>
<dbReference type="InterPro" id="IPR044514">
    <property type="entry name" value="VIN3-like"/>
</dbReference>
<dbReference type="InterPro" id="IPR056990">
    <property type="entry name" value="VIN3-like_C"/>
</dbReference>
<reference evidence="8 9" key="1">
    <citation type="journal article" date="2023" name="Hortic Res">
        <title>Pangenome of water caltrop reveals structural variations and asymmetric subgenome divergence after allopolyploidization.</title>
        <authorList>
            <person name="Zhang X."/>
            <person name="Chen Y."/>
            <person name="Wang L."/>
            <person name="Yuan Y."/>
            <person name="Fang M."/>
            <person name="Shi L."/>
            <person name="Lu R."/>
            <person name="Comes H.P."/>
            <person name="Ma Y."/>
            <person name="Chen Y."/>
            <person name="Huang G."/>
            <person name="Zhou Y."/>
            <person name="Zheng Z."/>
            <person name="Qiu Y."/>
        </authorList>
    </citation>
    <scope>NUCLEOTIDE SEQUENCE [LARGE SCALE GENOMIC DNA]</scope>
    <source>
        <strain evidence="8">F231</strain>
    </source>
</reference>
<dbReference type="PANTHER" id="PTHR46286">
    <property type="entry name" value="VIN3-LIKE PROTEIN 2-RELATED"/>
    <property type="match status" value="1"/>
</dbReference>
<gene>
    <name evidence="8" type="ORF">SAY86_007475</name>
</gene>
<dbReference type="EMBL" id="JAXQNO010000015">
    <property type="protein sequence ID" value="KAK4783101.1"/>
    <property type="molecule type" value="Genomic_DNA"/>
</dbReference>
<name>A0AAN7LBS1_TRANT</name>
<dbReference type="GO" id="GO:0008270">
    <property type="term" value="F:zinc ion binding"/>
    <property type="evidence" value="ECO:0007669"/>
    <property type="project" value="UniProtKB-KW"/>
</dbReference>
<evidence type="ECO:0000313" key="8">
    <source>
        <dbReference type="EMBL" id="KAK4783101.1"/>
    </source>
</evidence>
<dbReference type="Pfam" id="PF23376">
    <property type="entry name" value="Fn3_VIN3"/>
    <property type="match status" value="1"/>
</dbReference>
<dbReference type="CDD" id="cd15521">
    <property type="entry name" value="PHD_VIN3_plant"/>
    <property type="match status" value="1"/>
</dbReference>
<feature type="region of interest" description="Disordered" evidence="6">
    <location>
        <begin position="628"/>
        <end position="647"/>
    </location>
</feature>
<dbReference type="InterPro" id="IPR032881">
    <property type="entry name" value="Oberon-like_PHD"/>
</dbReference>
<feature type="domain" description="Fibronectin type-III" evidence="7">
    <location>
        <begin position="373"/>
        <end position="469"/>
    </location>
</feature>
<dbReference type="PROSITE" id="PS50853">
    <property type="entry name" value="FN3"/>
    <property type="match status" value="1"/>
</dbReference>
<feature type="compositionally biased region" description="Basic residues" evidence="6">
    <location>
        <begin position="1"/>
        <end position="15"/>
    </location>
</feature>
<sequence>SDYRKAGRQQIKRSLHPAPHLPHYKSQKQDTCCHGLDKIGGTLLDPSKICKMSVEEKREFVYQVAKWPSGAPELLQSWSRQEILQILCLEMGKERKYTGLTKLKIIEQLLRIVSEKKLCEPNVEKISPESPRLSKRQRKVEIPSQFPLPSSSTSIEKAESELEKTVICKNTACKASLSVEDKFCKRCSCCICYKYDDNKDPSLWLICNSEPPFHGDSCGMSCHLECAMKHESSRIVRGGQVDDGPDGIFCCMSCGKVNDILGCWRKQLMIAKDTRRVDILCYRLALTKKLTSGSEKYKKINSIVEEAVKKLEAEVGPLSGVPVKMGRGIVNRLSSGSMVQKLCTSAVGLLDSVLSGLASLPSPKSVSQASSLSFQNLLKLDDIGSTSIAVVLGSGNSSSGSSILYNIWHRGAGESDYPLQATCTLSASNRRFTFAGLIPSTEYFFKVSSSDGMRDFEVSTSTRALVNDLPNQIIEARSQSPAANCSSPSSVEDETNNVALCISQDVNGARESQLASLSCPIMANEGQRPVDSANPIGAKADVLTVPDSVAVDPENKETSAEETSTDDDGSGKECVPFVGSSEEASLPITPCKVENNNSKDVSNRVWRTKLCSNKRDLENGFPFGSALKKRRGESDLPNPVNNDGQSPDRDFEFYVKVIRRLECEGHIEKNFRQKFLTWYSLRATPQEVRIVKIFIDTFMEDPAALAEQLMDTFSDCVSSKGSSSSNAPHGFCMKLWH</sequence>
<feature type="region of interest" description="Disordered" evidence="6">
    <location>
        <begin position="547"/>
        <end position="573"/>
    </location>
</feature>
<comment type="subcellular location">
    <subcellularLocation>
        <location evidence="1">Nucleus</location>
    </subcellularLocation>
</comment>
<dbReference type="InterPro" id="IPR058585">
    <property type="entry name" value="Fn3_VIN3"/>
</dbReference>
<dbReference type="GO" id="GO:0040029">
    <property type="term" value="P:epigenetic regulation of gene expression"/>
    <property type="evidence" value="ECO:0007669"/>
    <property type="project" value="InterPro"/>
</dbReference>
<dbReference type="Pfam" id="PF23380">
    <property type="entry name" value="VIN3_C"/>
    <property type="match status" value="1"/>
</dbReference>
<organism evidence="8 9">
    <name type="scientific">Trapa natans</name>
    <name type="common">Water chestnut</name>
    <dbReference type="NCBI Taxonomy" id="22666"/>
    <lineage>
        <taxon>Eukaryota</taxon>
        <taxon>Viridiplantae</taxon>
        <taxon>Streptophyta</taxon>
        <taxon>Embryophyta</taxon>
        <taxon>Tracheophyta</taxon>
        <taxon>Spermatophyta</taxon>
        <taxon>Magnoliopsida</taxon>
        <taxon>eudicotyledons</taxon>
        <taxon>Gunneridae</taxon>
        <taxon>Pentapetalae</taxon>
        <taxon>rosids</taxon>
        <taxon>malvids</taxon>
        <taxon>Myrtales</taxon>
        <taxon>Lythraceae</taxon>
        <taxon>Trapa</taxon>
    </lineage>
</organism>
<evidence type="ECO:0000256" key="3">
    <source>
        <dbReference type="ARBA" id="ARBA00022771"/>
    </source>
</evidence>
<dbReference type="InterPro" id="IPR003961">
    <property type="entry name" value="FN3_dom"/>
</dbReference>
<evidence type="ECO:0000259" key="7">
    <source>
        <dbReference type="PROSITE" id="PS50853"/>
    </source>
</evidence>
<evidence type="ECO:0000256" key="6">
    <source>
        <dbReference type="SAM" id="MobiDB-lite"/>
    </source>
</evidence>